<dbReference type="Pfam" id="PF02625">
    <property type="entry name" value="XdhC_CoxI"/>
    <property type="match status" value="1"/>
</dbReference>
<feature type="domain" description="XdhC Rossmann" evidence="2">
    <location>
        <begin position="217"/>
        <end position="355"/>
    </location>
</feature>
<sequence length="377" mass="42314">MPFYRIYMKEIKQITEAYQNIDFSKTQAALATVVRVEGSSYRRTGARMLVLESGEWIGGISGGCLEGDALKKARLAMSQNKATLITYDTTDDDPYQIGVGLGCNGIIDVLITPLDPQNPNNAVRQLQSCIDQRTPNLIVTVTQISKSRSDIVLGDVFRFDNEAHFTKVFPLKELNEELVSSIVEALETTKSVSKEYILEEGTKITLFLEVIPPAIQLYVFGSNYDVYPMVRVAKELGWRVIAVCNPAKMHPSLSQMADAVVPKDYQPEIDKFTAAISMCHDYETDYRNLQMLLNTDIRYIGLLGPKKRTIKMYDRMAEEKIELLPEQEQRIFSPVGLDIGAATPEEIALSVCAEVRAFFSSRDGSSLKLRPKPIYEN</sequence>
<evidence type="ECO:0000313" key="3">
    <source>
        <dbReference type="EMBL" id="AFK03152.1"/>
    </source>
</evidence>
<evidence type="ECO:0000259" key="1">
    <source>
        <dbReference type="Pfam" id="PF02625"/>
    </source>
</evidence>
<dbReference type="Gene3D" id="3.40.50.720">
    <property type="entry name" value="NAD(P)-binding Rossmann-like Domain"/>
    <property type="match status" value="1"/>
</dbReference>
<organism evidence="3 4">
    <name type="scientific">Emticicia oligotrophica (strain DSM 17448 / CIP 109782 / MTCC 6937 / GPTSA100-15)</name>
    <dbReference type="NCBI Taxonomy" id="929562"/>
    <lineage>
        <taxon>Bacteria</taxon>
        <taxon>Pseudomonadati</taxon>
        <taxon>Bacteroidota</taxon>
        <taxon>Cytophagia</taxon>
        <taxon>Cytophagales</taxon>
        <taxon>Leadbetterellaceae</taxon>
        <taxon>Emticicia</taxon>
    </lineage>
</organism>
<dbReference type="Proteomes" id="UP000002875">
    <property type="component" value="Chromosome"/>
</dbReference>
<dbReference type="InterPro" id="IPR052698">
    <property type="entry name" value="MoCofactor_Util/Proc"/>
</dbReference>
<dbReference type="PANTHER" id="PTHR30388:SF6">
    <property type="entry name" value="XANTHINE DEHYDROGENASE SUBUNIT A-RELATED"/>
    <property type="match status" value="1"/>
</dbReference>
<accession>A0ABN4AM03</accession>
<feature type="domain" description="XdhC- CoxI" evidence="1">
    <location>
        <begin position="26"/>
        <end position="88"/>
    </location>
</feature>
<dbReference type="InterPro" id="IPR027051">
    <property type="entry name" value="XdhC_Rossmann_dom"/>
</dbReference>
<dbReference type="InterPro" id="IPR003777">
    <property type="entry name" value="XdhC_CoxI"/>
</dbReference>
<protein>
    <submittedName>
        <fullName evidence="3">XshC-Cox1-family protein</fullName>
    </submittedName>
</protein>
<proteinExistence type="predicted"/>
<dbReference type="Pfam" id="PF13478">
    <property type="entry name" value="XdhC_C"/>
    <property type="match status" value="1"/>
</dbReference>
<evidence type="ECO:0000313" key="4">
    <source>
        <dbReference type="Proteomes" id="UP000002875"/>
    </source>
</evidence>
<reference evidence="3 4" key="1">
    <citation type="submission" date="2011-07" db="EMBL/GenBank/DDBJ databases">
        <title>The complete genome of chromosome of Emticicia oligotrophica DSM 17448.</title>
        <authorList>
            <consortium name="US DOE Joint Genome Institute (JGI-PGF)"/>
            <person name="Lucas S."/>
            <person name="Han J."/>
            <person name="Lapidus A."/>
            <person name="Bruce D."/>
            <person name="Goodwin L."/>
            <person name="Pitluck S."/>
            <person name="Peters L."/>
            <person name="Kyrpides N."/>
            <person name="Mavromatis K."/>
            <person name="Ivanova N."/>
            <person name="Ovchinnikova G."/>
            <person name="Teshima H."/>
            <person name="Detter J.C."/>
            <person name="Tapia R."/>
            <person name="Han C."/>
            <person name="Land M."/>
            <person name="Hauser L."/>
            <person name="Markowitz V."/>
            <person name="Cheng J.-F."/>
            <person name="Hugenholtz P."/>
            <person name="Woyke T."/>
            <person name="Wu D."/>
            <person name="Tindall B."/>
            <person name="Pomrenke H."/>
            <person name="Brambilla E."/>
            <person name="Klenk H.-P."/>
            <person name="Eisen J.A."/>
        </authorList>
    </citation>
    <scope>NUCLEOTIDE SEQUENCE [LARGE SCALE GENOMIC DNA]</scope>
    <source>
        <strain evidence="3 4">DSM 17448</strain>
    </source>
</reference>
<evidence type="ECO:0000259" key="2">
    <source>
        <dbReference type="Pfam" id="PF13478"/>
    </source>
</evidence>
<dbReference type="PANTHER" id="PTHR30388">
    <property type="entry name" value="ALDEHYDE OXIDOREDUCTASE MOLYBDENUM COFACTOR ASSEMBLY PROTEIN"/>
    <property type="match status" value="1"/>
</dbReference>
<gene>
    <name evidence="3" type="ordered locus">Emtol_2013</name>
</gene>
<name>A0ABN4AM03_EMTOG</name>
<dbReference type="EMBL" id="CP002961">
    <property type="protein sequence ID" value="AFK03152.1"/>
    <property type="molecule type" value="Genomic_DNA"/>
</dbReference>
<keyword evidence="4" id="KW-1185">Reference proteome</keyword>